<gene>
    <name evidence="1" type="ORF">Vadar_025732</name>
</gene>
<keyword evidence="2" id="KW-1185">Reference proteome</keyword>
<protein>
    <submittedName>
        <fullName evidence="1">Uncharacterized protein</fullName>
    </submittedName>
</protein>
<proteinExistence type="predicted"/>
<reference evidence="1 2" key="1">
    <citation type="journal article" date="2021" name="Hortic Res">
        <title>High-quality reference genome and annotation aids understanding of berry development for evergreen blueberry (Vaccinium darrowii).</title>
        <authorList>
            <person name="Yu J."/>
            <person name="Hulse-Kemp A.M."/>
            <person name="Babiker E."/>
            <person name="Staton M."/>
        </authorList>
    </citation>
    <scope>NUCLEOTIDE SEQUENCE [LARGE SCALE GENOMIC DNA]</scope>
    <source>
        <strain evidence="2">cv. NJ 8807/NJ 8810</strain>
        <tissue evidence="1">Young leaf</tissue>
    </source>
</reference>
<comment type="caution">
    <text evidence="1">The sequence shown here is derived from an EMBL/GenBank/DDBJ whole genome shotgun (WGS) entry which is preliminary data.</text>
</comment>
<evidence type="ECO:0000313" key="1">
    <source>
        <dbReference type="EMBL" id="KAH7847407.1"/>
    </source>
</evidence>
<dbReference type="EMBL" id="CM037155">
    <property type="protein sequence ID" value="KAH7847407.1"/>
    <property type="molecule type" value="Genomic_DNA"/>
</dbReference>
<dbReference type="Proteomes" id="UP000828048">
    <property type="component" value="Chromosome 5"/>
</dbReference>
<evidence type="ECO:0000313" key="2">
    <source>
        <dbReference type="Proteomes" id="UP000828048"/>
    </source>
</evidence>
<sequence>METPHVLAIPYPSQGHVIPLLELAQRLAQHGFKVTFVNSEFNHKRVMNALDRDNVGNHVNLVSIPDGLEPWEDRNDLRKLTASALEVMPGKLEELIEKINGTDKN</sequence>
<organism evidence="1 2">
    <name type="scientific">Vaccinium darrowii</name>
    <dbReference type="NCBI Taxonomy" id="229202"/>
    <lineage>
        <taxon>Eukaryota</taxon>
        <taxon>Viridiplantae</taxon>
        <taxon>Streptophyta</taxon>
        <taxon>Embryophyta</taxon>
        <taxon>Tracheophyta</taxon>
        <taxon>Spermatophyta</taxon>
        <taxon>Magnoliopsida</taxon>
        <taxon>eudicotyledons</taxon>
        <taxon>Gunneridae</taxon>
        <taxon>Pentapetalae</taxon>
        <taxon>asterids</taxon>
        <taxon>Ericales</taxon>
        <taxon>Ericaceae</taxon>
        <taxon>Vaccinioideae</taxon>
        <taxon>Vaccinieae</taxon>
        <taxon>Vaccinium</taxon>
    </lineage>
</organism>
<accession>A0ACB7Y1Q4</accession>
<name>A0ACB7Y1Q4_9ERIC</name>